<dbReference type="Pfam" id="PF00170">
    <property type="entry name" value="bZIP_1"/>
    <property type="match status" value="1"/>
</dbReference>
<dbReference type="AlphaFoldDB" id="A0A2N1JFZ2"/>
<evidence type="ECO:0000313" key="5">
    <source>
        <dbReference type="Proteomes" id="UP000232875"/>
    </source>
</evidence>
<evidence type="ECO:0000256" key="2">
    <source>
        <dbReference type="SAM" id="MobiDB-lite"/>
    </source>
</evidence>
<evidence type="ECO:0000313" key="4">
    <source>
        <dbReference type="EMBL" id="PKI85463.1"/>
    </source>
</evidence>
<feature type="region of interest" description="Disordered" evidence="2">
    <location>
        <begin position="418"/>
        <end position="437"/>
    </location>
</feature>
<dbReference type="InterPro" id="IPR046347">
    <property type="entry name" value="bZIP_sf"/>
</dbReference>
<reference evidence="4 5" key="1">
    <citation type="submission" date="2017-10" db="EMBL/GenBank/DDBJ databases">
        <title>A novel species of cold-tolerant Malassezia isolated from bats.</title>
        <authorList>
            <person name="Lorch J.M."/>
            <person name="Palmer J.M."/>
            <person name="Vanderwolf K.J."/>
            <person name="Schmidt K.Z."/>
            <person name="Verant M.L."/>
            <person name="Weller T.J."/>
            <person name="Blehert D.S."/>
        </authorList>
    </citation>
    <scope>NUCLEOTIDE SEQUENCE [LARGE SCALE GENOMIC DNA]</scope>
    <source>
        <strain evidence="4 5">NWHC:44797-103</strain>
    </source>
</reference>
<dbReference type="Gene3D" id="1.20.5.170">
    <property type="match status" value="1"/>
</dbReference>
<dbReference type="SUPFAM" id="SSF57959">
    <property type="entry name" value="Leucine zipper domain"/>
    <property type="match status" value="1"/>
</dbReference>
<keyword evidence="1" id="KW-0175">Coiled coil</keyword>
<dbReference type="EMBL" id="KZ454987">
    <property type="protein sequence ID" value="PKI85463.1"/>
    <property type="molecule type" value="Genomic_DNA"/>
</dbReference>
<evidence type="ECO:0000256" key="1">
    <source>
        <dbReference type="SAM" id="Coils"/>
    </source>
</evidence>
<dbReference type="OrthoDB" id="674948at2759"/>
<name>A0A2N1JFZ2_9BASI</name>
<accession>A0A2N1JFZ2</accession>
<feature type="region of interest" description="Disordered" evidence="2">
    <location>
        <begin position="170"/>
        <end position="199"/>
    </location>
</feature>
<feature type="compositionally biased region" description="Low complexity" evidence="2">
    <location>
        <begin position="420"/>
        <end position="437"/>
    </location>
</feature>
<feature type="domain" description="BZIP" evidence="3">
    <location>
        <begin position="219"/>
        <end position="254"/>
    </location>
</feature>
<sequence>MDTTHARANFSPLAGDAVPGTADAACAFDSFIHAELCACPSGESEAEPEFGFAPLCGAPTHKEHTESGNPIALTRGAYAFPNAPPLWDGAPTSAREGTGSMKQEPDRDPLALVFKQGQKPDVQAAWYSSEAPSNTAALVLDHADKRRKVSVGAESAPDDDMLVQPAEHIQLKSERKASGLRRPRPSASQTTEAGQPFPVIDTSAKHSSLFVPPDTSGLTKREARLVKNRAAAFLSRQRKREQFDELSGKCRILARLSWHLWDALAHTGDAQAMLGNAHGTQTDRVLQGTHLGKKLASEPDEMRAMLHQLLTHQDAFCLEQTELRESTPRQSARPNSECELSAQLYDAQAECAALRARVATLEREKMGAKAEQGSSATLFFQLVDQLLGPRDHHGSVQLQLAQRNHALLCTLGSEPPLDCDGSSDTSMPSLSSTSSLSSAASSGAKRARRVLACCSAPARPAALDAAGLHPLYLDAWAEQHAKQVLGPHHTLPEPAIDALHLQLHGTDLQHTCFLIASWENDGSEAPRLSLYVRREKQAQPGAAAVRRVADTIQDALHLLGHEMEADGADVPLRAALKSEPRILSVPLPP</sequence>
<dbReference type="GO" id="GO:0003700">
    <property type="term" value="F:DNA-binding transcription factor activity"/>
    <property type="evidence" value="ECO:0007669"/>
    <property type="project" value="InterPro"/>
</dbReference>
<gene>
    <name evidence="4" type="ORF">MVES_000205</name>
</gene>
<dbReference type="STRING" id="2020962.A0A2N1JFZ2"/>
<dbReference type="Proteomes" id="UP000232875">
    <property type="component" value="Unassembled WGS sequence"/>
</dbReference>
<protein>
    <recommendedName>
        <fullName evidence="3">BZIP domain-containing protein</fullName>
    </recommendedName>
</protein>
<organism evidence="4 5">
    <name type="scientific">Malassezia vespertilionis</name>
    <dbReference type="NCBI Taxonomy" id="2020962"/>
    <lineage>
        <taxon>Eukaryota</taxon>
        <taxon>Fungi</taxon>
        <taxon>Dikarya</taxon>
        <taxon>Basidiomycota</taxon>
        <taxon>Ustilaginomycotina</taxon>
        <taxon>Malasseziomycetes</taxon>
        <taxon>Malasseziales</taxon>
        <taxon>Malasseziaceae</taxon>
        <taxon>Malassezia</taxon>
    </lineage>
</organism>
<evidence type="ECO:0000259" key="3">
    <source>
        <dbReference type="Pfam" id="PF00170"/>
    </source>
</evidence>
<keyword evidence="5" id="KW-1185">Reference proteome</keyword>
<dbReference type="CDD" id="cd14812">
    <property type="entry name" value="bZIP_u3"/>
    <property type="match status" value="1"/>
</dbReference>
<feature type="coiled-coil region" evidence="1">
    <location>
        <begin position="344"/>
        <end position="371"/>
    </location>
</feature>
<dbReference type="InterPro" id="IPR004827">
    <property type="entry name" value="bZIP"/>
</dbReference>
<proteinExistence type="predicted"/>